<dbReference type="InterPro" id="IPR018640">
    <property type="entry name" value="DUF2063"/>
</dbReference>
<protein>
    <submittedName>
        <fullName evidence="3">DUF2063 domain-containing protein</fullName>
    </submittedName>
</protein>
<name>A0ABV7HZ89_9GAMM</name>
<feature type="domain" description="NGO1945-like C-terminal" evidence="2">
    <location>
        <begin position="146"/>
        <end position="240"/>
    </location>
</feature>
<accession>A0ABV7HZ89</accession>
<dbReference type="InterPro" id="IPR054098">
    <property type="entry name" value="NGO1945-like_C"/>
</dbReference>
<evidence type="ECO:0000313" key="3">
    <source>
        <dbReference type="EMBL" id="MFC3156997.1"/>
    </source>
</evidence>
<keyword evidence="4" id="KW-1185">Reference proteome</keyword>
<evidence type="ECO:0000313" key="4">
    <source>
        <dbReference type="Proteomes" id="UP001595548"/>
    </source>
</evidence>
<dbReference type="Pfam" id="PF22106">
    <property type="entry name" value="NGO1945_C"/>
    <property type="match status" value="1"/>
</dbReference>
<feature type="domain" description="Putative DNA-binding" evidence="1">
    <location>
        <begin position="8"/>
        <end position="94"/>
    </location>
</feature>
<dbReference type="Gene3D" id="1.10.150.690">
    <property type="entry name" value="DUF2063"/>
    <property type="match status" value="1"/>
</dbReference>
<dbReference type="Proteomes" id="UP001595548">
    <property type="component" value="Unassembled WGS sequence"/>
</dbReference>
<dbReference type="EMBL" id="JBHRTL010000031">
    <property type="protein sequence ID" value="MFC3156997.1"/>
    <property type="molecule type" value="Genomic_DNA"/>
</dbReference>
<proteinExistence type="predicted"/>
<sequence length="257" mass="29138">MSDTPLAQLQQTLTHHLRNPDKYPGPAGIEDRRLGIYRSLIYNNIEGFIAGGFPVLREILSDAHWHALVRDFVERHQSQSPYFLDISQEFLLYLQNERATDSADPPFMLELAHYEWVELALDVADGELPPMPTAENGLLDSSIEVSELLWCLNYQYPVHRLGPDYQPSEPPSEPTFLLVYRNRADSVEFIHSNAVTVRLLQKLQAAPTSGRAALTQLAEEIAFADLDRFIALGESILLELYDKDVLWPILPPDTKSV</sequence>
<comment type="caution">
    <text evidence="3">The sequence shown here is derived from an EMBL/GenBank/DDBJ whole genome shotgun (WGS) entry which is preliminary data.</text>
</comment>
<reference evidence="4" key="1">
    <citation type="journal article" date="2019" name="Int. J. Syst. Evol. Microbiol.">
        <title>The Global Catalogue of Microorganisms (GCM) 10K type strain sequencing project: providing services to taxonomists for standard genome sequencing and annotation.</title>
        <authorList>
            <consortium name="The Broad Institute Genomics Platform"/>
            <consortium name="The Broad Institute Genome Sequencing Center for Infectious Disease"/>
            <person name="Wu L."/>
            <person name="Ma J."/>
        </authorList>
    </citation>
    <scope>NUCLEOTIDE SEQUENCE [LARGE SCALE GENOMIC DNA]</scope>
    <source>
        <strain evidence="4">KCTC 52141</strain>
    </source>
</reference>
<dbReference type="InterPro" id="IPR044922">
    <property type="entry name" value="DUF2063_N_sf"/>
</dbReference>
<dbReference type="Gene3D" id="3.90.930.50">
    <property type="match status" value="1"/>
</dbReference>
<evidence type="ECO:0000259" key="2">
    <source>
        <dbReference type="Pfam" id="PF22106"/>
    </source>
</evidence>
<dbReference type="RefSeq" id="WP_382418521.1">
    <property type="nucleotide sequence ID" value="NZ_AP031500.1"/>
</dbReference>
<gene>
    <name evidence="3" type="ORF">ACFOEB_17445</name>
</gene>
<organism evidence="3 4">
    <name type="scientific">Gilvimarinus japonicus</name>
    <dbReference type="NCBI Taxonomy" id="1796469"/>
    <lineage>
        <taxon>Bacteria</taxon>
        <taxon>Pseudomonadati</taxon>
        <taxon>Pseudomonadota</taxon>
        <taxon>Gammaproteobacteria</taxon>
        <taxon>Cellvibrionales</taxon>
        <taxon>Cellvibrionaceae</taxon>
        <taxon>Gilvimarinus</taxon>
    </lineage>
</organism>
<evidence type="ECO:0000259" key="1">
    <source>
        <dbReference type="Pfam" id="PF09836"/>
    </source>
</evidence>
<dbReference type="Pfam" id="PF09836">
    <property type="entry name" value="DUF2063"/>
    <property type="match status" value="1"/>
</dbReference>